<feature type="transmembrane region" description="Helical" evidence="8">
    <location>
        <begin position="211"/>
        <end position="238"/>
    </location>
</feature>
<evidence type="ECO:0000256" key="2">
    <source>
        <dbReference type="ARBA" id="ARBA00005745"/>
    </source>
</evidence>
<reference evidence="11" key="1">
    <citation type="submission" date="2017-09" db="EMBL/GenBank/DDBJ databases">
        <title>Depth-based differentiation of microbial function through sediment-hosted aquifers and enrichment of novel symbionts in the deep terrestrial subsurface.</title>
        <authorList>
            <person name="Probst A.J."/>
            <person name="Ladd B."/>
            <person name="Jarett J.K."/>
            <person name="Geller-Mcgrath D.E."/>
            <person name="Sieber C.M.K."/>
            <person name="Emerson J.B."/>
            <person name="Anantharaman K."/>
            <person name="Thomas B.C."/>
            <person name="Malmstrom R."/>
            <person name="Stieglmeier M."/>
            <person name="Klingl A."/>
            <person name="Woyke T."/>
            <person name="Ryan C.M."/>
            <person name="Banfield J.F."/>
        </authorList>
    </citation>
    <scope>NUCLEOTIDE SEQUENCE [LARGE SCALE GENOMIC DNA]</scope>
</reference>
<dbReference type="Gene3D" id="1.20.81.30">
    <property type="entry name" value="Type II secretion system (T2SS), domain F"/>
    <property type="match status" value="2"/>
</dbReference>
<dbReference type="GO" id="GO:0005886">
    <property type="term" value="C:plasma membrane"/>
    <property type="evidence" value="ECO:0007669"/>
    <property type="project" value="UniProtKB-SubCell"/>
</dbReference>
<name>A0A2M8KXT5_9BACT</name>
<dbReference type="AlphaFoldDB" id="A0A2M8KXT5"/>
<dbReference type="PRINTS" id="PR00812">
    <property type="entry name" value="BCTERIALGSPF"/>
</dbReference>
<feature type="transmembrane region" description="Helical" evidence="8">
    <location>
        <begin position="375"/>
        <end position="396"/>
    </location>
</feature>
<feature type="transmembrane region" description="Helical" evidence="8">
    <location>
        <begin position="169"/>
        <end position="191"/>
    </location>
</feature>
<keyword evidence="3" id="KW-1003">Cell membrane</keyword>
<sequence length="402" mass="44530">MRFKYQAKTGEGELRSGTIEAASVDVAVSALQRRGLFIVSIIPEDDSVPFYARSITFLERVKQREIVIISRQLATLFQAKVPVVESLKIIFSEVDSPLLKRELYGLLEDIQGGASMSQSMARHPKVFSPFYINMVRSGEESGKLEEVFTFLADYMERNYELTSKARNALIYPAFVLVSFLGVMTLMLTVIIPNLAEILQETGQELPIYTRIVIGASDFFQTFGILVAVGIGILGVFGWRFYQTDQGRLSVHRFQISLPLFGTLYRKLYMSRIADNLQTLISGGIPVVRALEITADVVGSEVFRKIILEAIESVKGGSSISAALARHPDIPSLMSQMIRIGEETGRLDSILENLASFYRKEVNSLVDNLVNLIEPIMILLLGGGVGILVASVLVPLYNISASF</sequence>
<dbReference type="PANTHER" id="PTHR30012:SF0">
    <property type="entry name" value="TYPE II SECRETION SYSTEM PROTEIN F-RELATED"/>
    <property type="match status" value="1"/>
</dbReference>
<evidence type="ECO:0000256" key="1">
    <source>
        <dbReference type="ARBA" id="ARBA00004429"/>
    </source>
</evidence>
<evidence type="ECO:0000256" key="8">
    <source>
        <dbReference type="SAM" id="Phobius"/>
    </source>
</evidence>
<proteinExistence type="inferred from homology"/>
<dbReference type="FunFam" id="1.20.81.30:FF:000001">
    <property type="entry name" value="Type II secretion system protein F"/>
    <property type="match status" value="2"/>
</dbReference>
<evidence type="ECO:0000256" key="6">
    <source>
        <dbReference type="ARBA" id="ARBA00022989"/>
    </source>
</evidence>
<evidence type="ECO:0000256" key="5">
    <source>
        <dbReference type="ARBA" id="ARBA00022692"/>
    </source>
</evidence>
<feature type="domain" description="Type II secretion system protein GspF" evidence="9">
    <location>
        <begin position="273"/>
        <end position="394"/>
    </location>
</feature>
<accession>A0A2M8KXT5</accession>
<comment type="similarity">
    <text evidence="2">Belongs to the GSP F family.</text>
</comment>
<evidence type="ECO:0000259" key="9">
    <source>
        <dbReference type="Pfam" id="PF00482"/>
    </source>
</evidence>
<feature type="domain" description="Type II secretion system protein GspF" evidence="9">
    <location>
        <begin position="70"/>
        <end position="192"/>
    </location>
</feature>
<dbReference type="InterPro" id="IPR003004">
    <property type="entry name" value="GspF/PilC"/>
</dbReference>
<evidence type="ECO:0000313" key="11">
    <source>
        <dbReference type="Proteomes" id="UP000229098"/>
    </source>
</evidence>
<gene>
    <name evidence="10" type="ORF">COU90_00330</name>
</gene>
<keyword evidence="5 8" id="KW-0812">Transmembrane</keyword>
<dbReference type="Proteomes" id="UP000229098">
    <property type="component" value="Unassembled WGS sequence"/>
</dbReference>
<dbReference type="GO" id="GO:0015628">
    <property type="term" value="P:protein secretion by the type II secretion system"/>
    <property type="evidence" value="ECO:0007669"/>
    <property type="project" value="TreeGrafter"/>
</dbReference>
<organism evidence="10 11">
    <name type="scientific">Candidatus Ryanbacteria bacterium CG10_big_fil_rev_8_21_14_0_10_43_42</name>
    <dbReference type="NCBI Taxonomy" id="1974864"/>
    <lineage>
        <taxon>Bacteria</taxon>
        <taxon>Candidatus Ryaniibacteriota</taxon>
    </lineage>
</organism>
<evidence type="ECO:0000256" key="4">
    <source>
        <dbReference type="ARBA" id="ARBA00022519"/>
    </source>
</evidence>
<evidence type="ECO:0000313" key="10">
    <source>
        <dbReference type="EMBL" id="PJE64707.1"/>
    </source>
</evidence>
<protein>
    <recommendedName>
        <fullName evidence="9">Type II secretion system protein GspF domain-containing protein</fullName>
    </recommendedName>
</protein>
<evidence type="ECO:0000256" key="3">
    <source>
        <dbReference type="ARBA" id="ARBA00022475"/>
    </source>
</evidence>
<keyword evidence="6 8" id="KW-1133">Transmembrane helix</keyword>
<dbReference type="Pfam" id="PF00482">
    <property type="entry name" value="T2SSF"/>
    <property type="match status" value="2"/>
</dbReference>
<dbReference type="InterPro" id="IPR018076">
    <property type="entry name" value="T2SS_GspF_dom"/>
</dbReference>
<dbReference type="EMBL" id="PFEF01000003">
    <property type="protein sequence ID" value="PJE64707.1"/>
    <property type="molecule type" value="Genomic_DNA"/>
</dbReference>
<evidence type="ECO:0000256" key="7">
    <source>
        <dbReference type="ARBA" id="ARBA00023136"/>
    </source>
</evidence>
<dbReference type="PANTHER" id="PTHR30012">
    <property type="entry name" value="GENERAL SECRETION PATHWAY PROTEIN"/>
    <property type="match status" value="1"/>
</dbReference>
<comment type="subcellular location">
    <subcellularLocation>
        <location evidence="1">Cell inner membrane</location>
        <topology evidence="1">Multi-pass membrane protein</topology>
    </subcellularLocation>
</comment>
<keyword evidence="4" id="KW-0997">Cell inner membrane</keyword>
<keyword evidence="7 8" id="KW-0472">Membrane</keyword>
<dbReference type="InterPro" id="IPR042094">
    <property type="entry name" value="T2SS_GspF_sf"/>
</dbReference>
<comment type="caution">
    <text evidence="10">The sequence shown here is derived from an EMBL/GenBank/DDBJ whole genome shotgun (WGS) entry which is preliminary data.</text>
</comment>